<dbReference type="Pfam" id="PF01545">
    <property type="entry name" value="Cation_efflux"/>
    <property type="match status" value="1"/>
</dbReference>
<dbReference type="NCBIfam" id="NF033827">
    <property type="entry name" value="CDF_efflux_DmeF"/>
    <property type="match status" value="1"/>
</dbReference>
<protein>
    <submittedName>
        <fullName evidence="8">CDF family Co(II)/Ni(II) efflux transporter DmeF</fullName>
    </submittedName>
</protein>
<evidence type="ECO:0000256" key="1">
    <source>
        <dbReference type="ARBA" id="ARBA00004141"/>
    </source>
</evidence>
<reference evidence="9" key="1">
    <citation type="journal article" date="2019" name="Int. J. Syst. Evol. Microbiol.">
        <title>The Global Catalogue of Microorganisms (GCM) 10K type strain sequencing project: providing services to taxonomists for standard genome sequencing and annotation.</title>
        <authorList>
            <consortium name="The Broad Institute Genomics Platform"/>
            <consortium name="The Broad Institute Genome Sequencing Center for Infectious Disease"/>
            <person name="Wu L."/>
            <person name="Ma J."/>
        </authorList>
    </citation>
    <scope>NUCLEOTIDE SEQUENCE [LARGE SCALE GENOMIC DNA]</scope>
    <source>
        <strain evidence="9">CCUG 56108</strain>
    </source>
</reference>
<evidence type="ECO:0000313" key="9">
    <source>
        <dbReference type="Proteomes" id="UP001597176"/>
    </source>
</evidence>
<evidence type="ECO:0000256" key="2">
    <source>
        <dbReference type="ARBA" id="ARBA00022692"/>
    </source>
</evidence>
<dbReference type="Proteomes" id="UP001597176">
    <property type="component" value="Unassembled WGS sequence"/>
</dbReference>
<organism evidence="8 9">
    <name type="scientific">Methylobacterium marchantiae</name>
    <dbReference type="NCBI Taxonomy" id="600331"/>
    <lineage>
        <taxon>Bacteria</taxon>
        <taxon>Pseudomonadati</taxon>
        <taxon>Pseudomonadota</taxon>
        <taxon>Alphaproteobacteria</taxon>
        <taxon>Hyphomicrobiales</taxon>
        <taxon>Methylobacteriaceae</taxon>
        <taxon>Methylobacterium</taxon>
    </lineage>
</organism>
<dbReference type="PANTHER" id="PTHR11562">
    <property type="entry name" value="CATION EFFLUX PROTEIN/ ZINC TRANSPORTER"/>
    <property type="match status" value="1"/>
</dbReference>
<feature type="transmembrane region" description="Helical" evidence="6">
    <location>
        <begin position="96"/>
        <end position="114"/>
    </location>
</feature>
<feature type="transmembrane region" description="Helical" evidence="6">
    <location>
        <begin position="126"/>
        <end position="149"/>
    </location>
</feature>
<evidence type="ECO:0000259" key="7">
    <source>
        <dbReference type="Pfam" id="PF01545"/>
    </source>
</evidence>
<name>A0ABW3X1N3_9HYPH</name>
<dbReference type="InterPro" id="IPR058533">
    <property type="entry name" value="Cation_efflux_TM"/>
</dbReference>
<dbReference type="Gene3D" id="1.20.1510.10">
    <property type="entry name" value="Cation efflux protein transmembrane domain"/>
    <property type="match status" value="1"/>
</dbReference>
<evidence type="ECO:0000313" key="8">
    <source>
        <dbReference type="EMBL" id="MFD1303297.1"/>
    </source>
</evidence>
<dbReference type="RefSeq" id="WP_238208777.1">
    <property type="nucleotide sequence ID" value="NZ_JBHTND010000026.1"/>
</dbReference>
<dbReference type="InterPro" id="IPR027469">
    <property type="entry name" value="Cation_efflux_TMD_sf"/>
</dbReference>
<feature type="transmembrane region" description="Helical" evidence="6">
    <location>
        <begin position="28"/>
        <end position="52"/>
    </location>
</feature>
<feature type="transmembrane region" description="Helical" evidence="6">
    <location>
        <begin position="186"/>
        <end position="206"/>
    </location>
</feature>
<accession>A0ABW3X1N3</accession>
<keyword evidence="9" id="KW-1185">Reference proteome</keyword>
<proteinExistence type="predicted"/>
<feature type="domain" description="Cation efflux protein transmembrane" evidence="7">
    <location>
        <begin position="29"/>
        <end position="243"/>
    </location>
</feature>
<dbReference type="InterPro" id="IPR050681">
    <property type="entry name" value="CDF/SLC30A"/>
</dbReference>
<gene>
    <name evidence="8" type="primary">dmeF</name>
    <name evidence="8" type="ORF">ACFQ4G_17125</name>
</gene>
<evidence type="ECO:0000256" key="3">
    <source>
        <dbReference type="ARBA" id="ARBA00022989"/>
    </source>
</evidence>
<comment type="subcellular location">
    <subcellularLocation>
        <location evidence="1">Membrane</location>
        <topology evidence="1">Multi-pass membrane protein</topology>
    </subcellularLocation>
</comment>
<keyword evidence="4 6" id="KW-0472">Membrane</keyword>
<comment type="caution">
    <text evidence="8">The sequence shown here is derived from an EMBL/GenBank/DDBJ whole genome shotgun (WGS) entry which is preliminary data.</text>
</comment>
<feature type="compositionally biased region" description="Basic and acidic residues" evidence="5">
    <location>
        <begin position="168"/>
        <end position="177"/>
    </location>
</feature>
<dbReference type="SUPFAM" id="SSF161111">
    <property type="entry name" value="Cation efflux protein transmembrane domain-like"/>
    <property type="match status" value="1"/>
</dbReference>
<evidence type="ECO:0000256" key="5">
    <source>
        <dbReference type="SAM" id="MobiDB-lite"/>
    </source>
</evidence>
<evidence type="ECO:0000256" key="4">
    <source>
        <dbReference type="ARBA" id="ARBA00023136"/>
    </source>
</evidence>
<dbReference type="InterPro" id="IPR002524">
    <property type="entry name" value="Cation_efflux"/>
</dbReference>
<sequence>MHSHSVETWQHRHDFLGRSHERNERRTVLVVGLTLAMMVAEIVGGTVFGSMALTADGWHMSTHAAALGIAALAYRFARLHADDPRFAFGTAKLGDLAAFASAIILAMIALAIGYESIVRLSSPQAIAYSEALPIAVLGLFVNLASAWLLHGDGHDHEHGHDHHHHEHHSHDGHGHSDDGDTNLRAAYVHVLADALTSVLAIVALLAGRYLGIAWLDPVMGLVGTAVIVAWSWTLIRSAGATLLDAVPDRGLAQSVRKRLEANGDRITDLHLWRLGPGHTGLIVSLVSDEPREPASYKAKLAGLEGLSHITVEANPCPGHGRERIVV</sequence>
<keyword evidence="2 6" id="KW-0812">Transmembrane</keyword>
<dbReference type="EMBL" id="JBHTND010000026">
    <property type="protein sequence ID" value="MFD1303297.1"/>
    <property type="molecule type" value="Genomic_DNA"/>
</dbReference>
<feature type="region of interest" description="Disordered" evidence="5">
    <location>
        <begin position="156"/>
        <end position="177"/>
    </location>
</feature>
<keyword evidence="3 6" id="KW-1133">Transmembrane helix</keyword>
<dbReference type="NCBIfam" id="TIGR01297">
    <property type="entry name" value="CDF"/>
    <property type="match status" value="1"/>
</dbReference>
<feature type="transmembrane region" description="Helical" evidence="6">
    <location>
        <begin position="212"/>
        <end position="235"/>
    </location>
</feature>
<evidence type="ECO:0000256" key="6">
    <source>
        <dbReference type="SAM" id="Phobius"/>
    </source>
</evidence>
<dbReference type="PANTHER" id="PTHR11562:SF40">
    <property type="entry name" value="CATION EFFLUX SYSTEM PROTEIN"/>
    <property type="match status" value="1"/>
</dbReference>